<comment type="caution">
    <text evidence="14">The sequence shown here is derived from an EMBL/GenBank/DDBJ whole genome shotgun (WGS) entry which is preliminary data.</text>
</comment>
<dbReference type="InterPro" id="IPR036061">
    <property type="entry name" value="CheW-like_dom_sf"/>
</dbReference>
<dbReference type="PANTHER" id="PTHR43395">
    <property type="entry name" value="SENSOR HISTIDINE KINASE CHEA"/>
    <property type="match status" value="1"/>
</dbReference>
<dbReference type="SMART" id="SM01231">
    <property type="entry name" value="H-kinase_dim"/>
    <property type="match status" value="1"/>
</dbReference>
<dbReference type="Gene3D" id="1.20.120.160">
    <property type="entry name" value="HPT domain"/>
    <property type="match status" value="1"/>
</dbReference>
<gene>
    <name evidence="14" type="ORF">FOM92_02985</name>
</gene>
<dbReference type="InterPro" id="IPR036890">
    <property type="entry name" value="HATPase_C_sf"/>
</dbReference>
<keyword evidence="7" id="KW-0902">Two-component regulatory system</keyword>
<evidence type="ECO:0000313" key="15">
    <source>
        <dbReference type="Proteomes" id="UP000320160"/>
    </source>
</evidence>
<dbReference type="InterPro" id="IPR004358">
    <property type="entry name" value="Sig_transdc_His_kin-like_C"/>
</dbReference>
<dbReference type="PROSITE" id="PS50851">
    <property type="entry name" value="CHEW"/>
    <property type="match status" value="1"/>
</dbReference>
<keyword evidence="5" id="KW-0808">Transferase</keyword>
<dbReference type="OrthoDB" id="9803176at2"/>
<comment type="function">
    <text evidence="8">Involved in the transmission of sensory signals from the chemoreceptors to the flagellar motors. CheA is autophosphorylated; it can transfer its phosphate group to either CheB or CheY.</text>
</comment>
<dbReference type="GO" id="GO:0006935">
    <property type="term" value="P:chemotaxis"/>
    <property type="evidence" value="ECO:0007669"/>
    <property type="project" value="InterPro"/>
</dbReference>
<dbReference type="Pfam" id="PF02895">
    <property type="entry name" value="H-kinase_dim"/>
    <property type="match status" value="1"/>
</dbReference>
<sequence length="793" mass="85782">MDELLDEFIAETRETLEALAGQLVQWEKTPQDRALIDSVFRFVHTVKGSCGFLDLPRLLRLSHAAEDVLSCARDGLIVASPALVSAILAVVDRIAALTEALESGRAVYDDDGDLIDAMHEFLPTHSGNATPSLSGEEGAPADMDDDAAGTRSKARSVRVSLSLLDRLMNGVSDMVLARNEVSRQLRKSQAGAEVDLAFARLSASVAEMRDAVGLMRMQNIDRLFSSLPRLLRDISLELGKEVELRIDGSEVEVDREMVEALRDPLTHILRNAVDHGIEHADERIAAGKDPVGHIRIVARQSGNQILIEIIDDGRGINLEKLGTRAVSAKIVSAAEWQKMPEKAQLGTIFIPGLSTADSVTAISGRGVGMDVVKSNLQAIGGTVDLENYEGLGLKMTLRLPLTLSIIAGLTIKAGNQFFGISRNSIVEILSTTNKNVSIEELGGAQIAHIRGERYPYAKLEKLLGIAESTDSVMTGRTLVLIRPAVGTTYVLDVENVIDTEELVVKPGAPIIMETGLYAGTTLPDNGRPMLLLDASGLGAAIGIEQTEDNRTDDVAEYAVKEAKRPSALLFIATDGAQRAVRLNVVDRIEDIDADQIEFVGGKMRAKIGESLFDICELADIPAEGQVKALRLTDGTSTKYMAVDDVLDIFTLDEEIYPSAHPEKCEGVVSALGKSVELVNIFQYFEMEGSATRDVSARPLCYIGSAGDAEWEKRILAPLLTASGYAVSFDEQDRHQAAIVLSRTHQEAAAYADDARLLLLRDTVHVKPDARSSIYRYDRIGLLSAIEAKLAGVA</sequence>
<dbReference type="InterPro" id="IPR003594">
    <property type="entry name" value="HATPase_dom"/>
</dbReference>
<dbReference type="GO" id="GO:0005737">
    <property type="term" value="C:cytoplasm"/>
    <property type="evidence" value="ECO:0007669"/>
    <property type="project" value="InterPro"/>
</dbReference>
<dbReference type="Pfam" id="PF01627">
    <property type="entry name" value="Hpt"/>
    <property type="match status" value="1"/>
</dbReference>
<dbReference type="CDD" id="cd00088">
    <property type="entry name" value="HPT"/>
    <property type="match status" value="1"/>
</dbReference>
<dbReference type="PROSITE" id="PS50109">
    <property type="entry name" value="HIS_KIN"/>
    <property type="match status" value="1"/>
</dbReference>
<dbReference type="GO" id="GO:0000155">
    <property type="term" value="F:phosphorelay sensor kinase activity"/>
    <property type="evidence" value="ECO:0007669"/>
    <property type="project" value="InterPro"/>
</dbReference>
<organism evidence="14 15">
    <name type="scientific">Sphingorhabdus contaminans</name>
    <dbReference type="NCBI Taxonomy" id="1343899"/>
    <lineage>
        <taxon>Bacteria</taxon>
        <taxon>Pseudomonadati</taxon>
        <taxon>Pseudomonadota</taxon>
        <taxon>Alphaproteobacteria</taxon>
        <taxon>Sphingomonadales</taxon>
        <taxon>Sphingomonadaceae</taxon>
        <taxon>Sphingorhabdus</taxon>
    </lineage>
</organism>
<dbReference type="Proteomes" id="UP000320160">
    <property type="component" value="Unassembled WGS sequence"/>
</dbReference>
<evidence type="ECO:0000259" key="12">
    <source>
        <dbReference type="PROSITE" id="PS50851"/>
    </source>
</evidence>
<dbReference type="SUPFAM" id="SSF50341">
    <property type="entry name" value="CheW-like"/>
    <property type="match status" value="1"/>
</dbReference>
<dbReference type="PANTHER" id="PTHR43395:SF1">
    <property type="entry name" value="CHEMOTAXIS PROTEIN CHEA"/>
    <property type="match status" value="1"/>
</dbReference>
<dbReference type="EMBL" id="VKKU01000001">
    <property type="protein sequence ID" value="TSB04407.1"/>
    <property type="molecule type" value="Genomic_DNA"/>
</dbReference>
<evidence type="ECO:0000256" key="10">
    <source>
        <dbReference type="SAM" id="MobiDB-lite"/>
    </source>
</evidence>
<accession>A0A553WI76</accession>
<feature type="region of interest" description="Disordered" evidence="10">
    <location>
        <begin position="126"/>
        <end position="151"/>
    </location>
</feature>
<protein>
    <recommendedName>
        <fullName evidence="3">Chemotaxis protein CheA</fullName>
        <ecNumber evidence="2">2.7.13.3</ecNumber>
    </recommendedName>
</protein>
<evidence type="ECO:0000256" key="5">
    <source>
        <dbReference type="ARBA" id="ARBA00022679"/>
    </source>
</evidence>
<evidence type="ECO:0000259" key="13">
    <source>
        <dbReference type="PROSITE" id="PS50894"/>
    </source>
</evidence>
<dbReference type="EC" id="2.7.13.3" evidence="2"/>
<evidence type="ECO:0000256" key="6">
    <source>
        <dbReference type="ARBA" id="ARBA00022777"/>
    </source>
</evidence>
<evidence type="ECO:0000256" key="8">
    <source>
        <dbReference type="ARBA" id="ARBA00035100"/>
    </source>
</evidence>
<dbReference type="Pfam" id="PF01584">
    <property type="entry name" value="CheW"/>
    <property type="match status" value="1"/>
</dbReference>
<dbReference type="InterPro" id="IPR051315">
    <property type="entry name" value="Bact_Chemotaxis_CheA"/>
</dbReference>
<feature type="domain" description="HPt" evidence="13">
    <location>
        <begin position="1"/>
        <end position="101"/>
    </location>
</feature>
<keyword evidence="4 9" id="KW-0597">Phosphoprotein</keyword>
<feature type="domain" description="CheW-like" evidence="12">
    <location>
        <begin position="405"/>
        <end position="543"/>
    </location>
</feature>
<dbReference type="RefSeq" id="WP_143775295.1">
    <property type="nucleotide sequence ID" value="NZ_VKKU01000001.1"/>
</dbReference>
<evidence type="ECO:0000256" key="4">
    <source>
        <dbReference type="ARBA" id="ARBA00022553"/>
    </source>
</evidence>
<feature type="domain" description="Histidine kinase" evidence="11">
    <location>
        <begin position="200"/>
        <end position="403"/>
    </location>
</feature>
<dbReference type="PROSITE" id="PS50894">
    <property type="entry name" value="HPT"/>
    <property type="match status" value="1"/>
</dbReference>
<keyword evidence="6" id="KW-0418">Kinase</keyword>
<dbReference type="InterPro" id="IPR005467">
    <property type="entry name" value="His_kinase_dom"/>
</dbReference>
<dbReference type="InterPro" id="IPR037006">
    <property type="entry name" value="CheA-like_homodim_sf"/>
</dbReference>
<dbReference type="Gene3D" id="3.30.565.10">
    <property type="entry name" value="Histidine kinase-like ATPase, C-terminal domain"/>
    <property type="match status" value="1"/>
</dbReference>
<comment type="catalytic activity">
    <reaction evidence="1">
        <text>ATP + protein L-histidine = ADP + protein N-phospho-L-histidine.</text>
        <dbReference type="EC" id="2.7.13.3"/>
    </reaction>
</comment>
<evidence type="ECO:0000256" key="1">
    <source>
        <dbReference type="ARBA" id="ARBA00000085"/>
    </source>
</evidence>
<dbReference type="FunFam" id="3.30.565.10:FF:000016">
    <property type="entry name" value="Chemotaxis protein CheA, putative"/>
    <property type="match status" value="1"/>
</dbReference>
<dbReference type="InterPro" id="IPR004105">
    <property type="entry name" value="CheA-like_dim"/>
</dbReference>
<proteinExistence type="predicted"/>
<evidence type="ECO:0000256" key="3">
    <source>
        <dbReference type="ARBA" id="ARBA00021495"/>
    </source>
</evidence>
<dbReference type="PRINTS" id="PR00344">
    <property type="entry name" value="BCTRLSENSOR"/>
</dbReference>
<dbReference type="SMART" id="SM00073">
    <property type="entry name" value="HPT"/>
    <property type="match status" value="1"/>
</dbReference>
<dbReference type="SUPFAM" id="SSF55874">
    <property type="entry name" value="ATPase domain of HSP90 chaperone/DNA topoisomerase II/histidine kinase"/>
    <property type="match status" value="1"/>
</dbReference>
<evidence type="ECO:0000259" key="11">
    <source>
        <dbReference type="PROSITE" id="PS50109"/>
    </source>
</evidence>
<name>A0A553WI76_9SPHN</name>
<evidence type="ECO:0000256" key="9">
    <source>
        <dbReference type="PROSITE-ProRule" id="PRU00110"/>
    </source>
</evidence>
<dbReference type="SUPFAM" id="SSF47384">
    <property type="entry name" value="Homodimeric domain of signal transducing histidine kinase"/>
    <property type="match status" value="1"/>
</dbReference>
<dbReference type="InterPro" id="IPR036097">
    <property type="entry name" value="HisK_dim/P_sf"/>
</dbReference>
<feature type="modified residue" description="Phosphohistidine" evidence="9">
    <location>
        <position position="44"/>
    </location>
</feature>
<evidence type="ECO:0000313" key="14">
    <source>
        <dbReference type="EMBL" id="TSB04407.1"/>
    </source>
</evidence>
<dbReference type="InterPro" id="IPR002545">
    <property type="entry name" value="CheW-lke_dom"/>
</dbReference>
<dbReference type="Pfam" id="PF02518">
    <property type="entry name" value="HATPase_c"/>
    <property type="match status" value="1"/>
</dbReference>
<evidence type="ECO:0000256" key="7">
    <source>
        <dbReference type="ARBA" id="ARBA00023012"/>
    </source>
</evidence>
<keyword evidence="15" id="KW-1185">Reference proteome</keyword>
<dbReference type="SMART" id="SM00260">
    <property type="entry name" value="CheW"/>
    <property type="match status" value="1"/>
</dbReference>
<dbReference type="InterPro" id="IPR036641">
    <property type="entry name" value="HPT_dom_sf"/>
</dbReference>
<dbReference type="SUPFAM" id="SSF47226">
    <property type="entry name" value="Histidine-containing phosphotransfer domain, HPT domain"/>
    <property type="match status" value="1"/>
</dbReference>
<reference evidence="14 15" key="1">
    <citation type="submission" date="2019-07" db="EMBL/GenBank/DDBJ databases">
        <authorList>
            <person name="Park M."/>
        </authorList>
    </citation>
    <scope>NUCLEOTIDE SEQUENCE [LARGE SCALE GENOMIC DNA]</scope>
    <source>
        <strain evidence="14 15">KCTC32445</strain>
    </source>
</reference>
<dbReference type="AlphaFoldDB" id="A0A553WI76"/>
<dbReference type="SMART" id="SM00387">
    <property type="entry name" value="HATPase_c"/>
    <property type="match status" value="1"/>
</dbReference>
<dbReference type="Gene3D" id="1.10.287.560">
    <property type="entry name" value="Histidine kinase CheA-like, homodimeric domain"/>
    <property type="match status" value="1"/>
</dbReference>
<evidence type="ECO:0000256" key="2">
    <source>
        <dbReference type="ARBA" id="ARBA00012438"/>
    </source>
</evidence>
<dbReference type="InterPro" id="IPR008207">
    <property type="entry name" value="Sig_transdc_His_kin_Hpt_dom"/>
</dbReference>